<gene>
    <name evidence="2" type="ORF">CK203_082054</name>
</gene>
<accession>A0A438E2B6</accession>
<protein>
    <submittedName>
        <fullName evidence="2">Uncharacterized protein</fullName>
    </submittedName>
</protein>
<name>A0A438E2B6_VITVI</name>
<dbReference type="PANTHER" id="PTHR33710:SF71">
    <property type="entry name" value="ENDONUCLEASE_EXONUCLEASE_PHOSPHATASE DOMAIN-CONTAINING PROTEIN"/>
    <property type="match status" value="1"/>
</dbReference>
<evidence type="ECO:0000256" key="1">
    <source>
        <dbReference type="SAM" id="MobiDB-lite"/>
    </source>
</evidence>
<reference evidence="2 3" key="1">
    <citation type="journal article" date="2018" name="PLoS Genet.">
        <title>Population sequencing reveals clonal diversity and ancestral inbreeding in the grapevine cultivar Chardonnay.</title>
        <authorList>
            <person name="Roach M.J."/>
            <person name="Johnson D.L."/>
            <person name="Bohlmann J."/>
            <person name="van Vuuren H.J."/>
            <person name="Jones S.J."/>
            <person name="Pretorius I.S."/>
            <person name="Schmidt S.A."/>
            <person name="Borneman A.R."/>
        </authorList>
    </citation>
    <scope>NUCLEOTIDE SEQUENCE [LARGE SCALE GENOMIC DNA]</scope>
    <source>
        <strain evidence="3">cv. Chardonnay</strain>
        <tissue evidence="2">Leaf</tissue>
    </source>
</reference>
<dbReference type="AlphaFoldDB" id="A0A438E2B6"/>
<evidence type="ECO:0000313" key="2">
    <source>
        <dbReference type="EMBL" id="RVW41750.1"/>
    </source>
</evidence>
<dbReference type="PANTHER" id="PTHR33710">
    <property type="entry name" value="BNAC02G09200D PROTEIN"/>
    <property type="match status" value="1"/>
</dbReference>
<proteinExistence type="predicted"/>
<dbReference type="Proteomes" id="UP000288805">
    <property type="component" value="Unassembled WGS sequence"/>
</dbReference>
<organism evidence="2 3">
    <name type="scientific">Vitis vinifera</name>
    <name type="common">Grape</name>
    <dbReference type="NCBI Taxonomy" id="29760"/>
    <lineage>
        <taxon>Eukaryota</taxon>
        <taxon>Viridiplantae</taxon>
        <taxon>Streptophyta</taxon>
        <taxon>Embryophyta</taxon>
        <taxon>Tracheophyta</taxon>
        <taxon>Spermatophyta</taxon>
        <taxon>Magnoliopsida</taxon>
        <taxon>eudicotyledons</taxon>
        <taxon>Gunneridae</taxon>
        <taxon>Pentapetalae</taxon>
        <taxon>rosids</taxon>
        <taxon>Vitales</taxon>
        <taxon>Vitaceae</taxon>
        <taxon>Viteae</taxon>
        <taxon>Vitis</taxon>
    </lineage>
</organism>
<sequence>MTQRHPLLLSNEWVSSAKATMQPHSGDGRGRHQGLKRKKAQRKGESSNGSNGRLHARGKDDGFKEEVVQLFLQARLAVMDKGVAASSSLRSASPLSEVNGGMGSQQIRGSPRVNAASHTEDFLIDGLSLGKWLSARGIQETLIRRTSDHWPIALDTNPFMWGPTPFRFENMWLQHPSFKENFRNWWRGFQGNGWEGHKFMRRLQFVKAKLKEWNKLSFGELNEKKKSILKDLANFDAIEQDGGLTSELLVKEP</sequence>
<feature type="compositionally biased region" description="Basic residues" evidence="1">
    <location>
        <begin position="31"/>
        <end position="41"/>
    </location>
</feature>
<evidence type="ECO:0000313" key="3">
    <source>
        <dbReference type="Proteomes" id="UP000288805"/>
    </source>
</evidence>
<dbReference type="EMBL" id="QGNW01001432">
    <property type="protein sequence ID" value="RVW41750.1"/>
    <property type="molecule type" value="Genomic_DNA"/>
</dbReference>
<feature type="region of interest" description="Disordered" evidence="1">
    <location>
        <begin position="19"/>
        <end position="59"/>
    </location>
</feature>
<comment type="caution">
    <text evidence="2">The sequence shown here is derived from an EMBL/GenBank/DDBJ whole genome shotgun (WGS) entry which is preliminary data.</text>
</comment>